<evidence type="ECO:0000256" key="5">
    <source>
        <dbReference type="ARBA" id="ARBA00033747"/>
    </source>
</evidence>
<comment type="similarity">
    <text evidence="5">Belongs to the CFAP53 family.</text>
</comment>
<evidence type="ECO:0000256" key="2">
    <source>
        <dbReference type="ARBA" id="ARBA00023054"/>
    </source>
</evidence>
<evidence type="ECO:0000256" key="6">
    <source>
        <dbReference type="ARBA" id="ARBA00033773"/>
    </source>
</evidence>
<keyword evidence="4" id="KW-0966">Cell projection</keyword>
<evidence type="ECO:0000259" key="8">
    <source>
        <dbReference type="Pfam" id="PF13868"/>
    </source>
</evidence>
<keyword evidence="3" id="KW-0969">Cilium</keyword>
<gene>
    <name evidence="9" type="ORF">P43SY_006631</name>
</gene>
<dbReference type="EMBL" id="JAKCXM010000300">
    <property type="protein sequence ID" value="KAJ0396320.1"/>
    <property type="molecule type" value="Genomic_DNA"/>
</dbReference>
<accession>A0AAD5LDW7</accession>
<organism evidence="9 10">
    <name type="scientific">Pythium insidiosum</name>
    <name type="common">Pythiosis disease agent</name>
    <dbReference type="NCBI Taxonomy" id="114742"/>
    <lineage>
        <taxon>Eukaryota</taxon>
        <taxon>Sar</taxon>
        <taxon>Stramenopiles</taxon>
        <taxon>Oomycota</taxon>
        <taxon>Peronosporomycetes</taxon>
        <taxon>Pythiales</taxon>
        <taxon>Pythiaceae</taxon>
        <taxon>Pythium</taxon>
    </lineage>
</organism>
<evidence type="ECO:0000313" key="9">
    <source>
        <dbReference type="EMBL" id="KAJ0396320.1"/>
    </source>
</evidence>
<dbReference type="AlphaFoldDB" id="A0AAD5LDW7"/>
<evidence type="ECO:0000256" key="3">
    <source>
        <dbReference type="ARBA" id="ARBA00023069"/>
    </source>
</evidence>
<dbReference type="InterPro" id="IPR043596">
    <property type="entry name" value="CFAP53/TCHP"/>
</dbReference>
<evidence type="ECO:0000313" key="10">
    <source>
        <dbReference type="Proteomes" id="UP001209570"/>
    </source>
</evidence>
<dbReference type="PANTHER" id="PTHR31183:SF1">
    <property type="entry name" value="CILIA- AND FLAGELLA-ASSOCIATED PROTEIN 53"/>
    <property type="match status" value="1"/>
</dbReference>
<proteinExistence type="inferred from homology"/>
<evidence type="ECO:0000256" key="1">
    <source>
        <dbReference type="ARBA" id="ARBA00004138"/>
    </source>
</evidence>
<protein>
    <recommendedName>
        <fullName evidence="6">Cilia- and flagella-associated protein 53</fullName>
    </recommendedName>
</protein>
<feature type="domain" description="Trichohyalin-plectin-homology" evidence="8">
    <location>
        <begin position="101"/>
        <end position="398"/>
    </location>
</feature>
<dbReference type="InterPro" id="IPR043597">
    <property type="entry name" value="TPH_dom"/>
</dbReference>
<feature type="coiled-coil region" evidence="7">
    <location>
        <begin position="293"/>
        <end position="388"/>
    </location>
</feature>
<dbReference type="Pfam" id="PF13868">
    <property type="entry name" value="TPH"/>
    <property type="match status" value="1"/>
</dbReference>
<dbReference type="PANTHER" id="PTHR31183">
    <property type="entry name" value="TRICHOPLEIN KERATIN FILAMENT-BINDING PROTEIN FAMILY MEMBER"/>
    <property type="match status" value="1"/>
</dbReference>
<keyword evidence="10" id="KW-1185">Reference proteome</keyword>
<reference evidence="9" key="1">
    <citation type="submission" date="2021-12" db="EMBL/GenBank/DDBJ databases">
        <title>Prjna785345.</title>
        <authorList>
            <person name="Rujirawat T."/>
            <person name="Krajaejun T."/>
        </authorList>
    </citation>
    <scope>NUCLEOTIDE SEQUENCE</scope>
    <source>
        <strain evidence="9">Pi057C3</strain>
    </source>
</reference>
<keyword evidence="2 7" id="KW-0175">Coiled coil</keyword>
<comment type="caution">
    <text evidence="9">The sequence shown here is derived from an EMBL/GenBank/DDBJ whole genome shotgun (WGS) entry which is preliminary data.</text>
</comment>
<evidence type="ECO:0000256" key="7">
    <source>
        <dbReference type="SAM" id="Coils"/>
    </source>
</evidence>
<name>A0AAD5LDW7_PYTIN</name>
<comment type="subcellular location">
    <subcellularLocation>
        <location evidence="1">Cell projection</location>
        <location evidence="1">Cilium</location>
    </subcellularLocation>
</comment>
<evidence type="ECO:0000256" key="4">
    <source>
        <dbReference type="ARBA" id="ARBA00023273"/>
    </source>
</evidence>
<dbReference type="Proteomes" id="UP001209570">
    <property type="component" value="Unassembled WGS sequence"/>
</dbReference>
<dbReference type="GO" id="GO:0005929">
    <property type="term" value="C:cilium"/>
    <property type="evidence" value="ECO:0007669"/>
    <property type="project" value="UniProtKB-SubCell"/>
</dbReference>
<sequence>MAAHGVGRGASRGVGETLILKRRQRDDTLAHYTECVKGFSKMNARAEWEQTLAVKADTVQVQRTVKHLRNQQESQLHSRRLRLAELYNSEMEAWKEACLANRKFEEKMAQLWYEDRLKKEERERRDRELAAKRDAEVKAILDLQVDLVKKRRQTEEENKQTEDRELLEEWERLKFVEDELERQRKMNDIQRAMDVKQFNQERVEASRAAAEREREYDRRLLELALAQEAETKRLEREQQEKFKQDQLEYQHMLKKQMEMEAEDLSFLDKIRQDMENQVWAKRDAQHNAEEAARQELLRQVIESRNQQMELKREQQIKHKHDDIAYMEQLKRETEEALQKELREQEERRLELKRTQSELLRQQEERRIADEQKRQAEYLELKRMQLAEKKHKERVSQFASQVPSTNYRRKTAQWYFDA</sequence>